<sequence>MKSYIRKLEFDFSRKKKSERVSEILRRPFRSTSFFLFVSLTIFVPDFRNLNASDPLDPDLQIVAKDDTFPFYLGRIRFPQKAEIRSLGNGGHWRAVPTQGRAWMLILREWENQNVPDQSLKKFFRELFPDSKDLPAFDVAGWETIGGEKKETVSGNPLTIRYYLFRRGGKIVSIYLCFDSENALVSEFFANPSSFLRTTSSSNSF</sequence>
<gene>
    <name evidence="1" type="ORF">EHQ17_06220</name>
</gene>
<accession>A0A5F1YDZ5</accession>
<evidence type="ECO:0000313" key="2">
    <source>
        <dbReference type="Proteomes" id="UP000298277"/>
    </source>
</evidence>
<comment type="caution">
    <text evidence="1">The sequence shown here is derived from an EMBL/GenBank/DDBJ whole genome shotgun (WGS) entry which is preliminary data.</text>
</comment>
<keyword evidence="1" id="KW-0012">Acyltransferase</keyword>
<dbReference type="GO" id="GO:0016746">
    <property type="term" value="F:acyltransferase activity"/>
    <property type="evidence" value="ECO:0007669"/>
    <property type="project" value="UniProtKB-KW"/>
</dbReference>
<name>A0A5F1YDZ5_9LEPT</name>
<dbReference type="RefSeq" id="WP_135592502.1">
    <property type="nucleotide sequence ID" value="NZ_RQEZ01000107.1"/>
</dbReference>
<keyword evidence="1" id="KW-0808">Transferase</keyword>
<keyword evidence="2" id="KW-1185">Reference proteome</keyword>
<dbReference type="Proteomes" id="UP000298277">
    <property type="component" value="Unassembled WGS sequence"/>
</dbReference>
<proteinExistence type="predicted"/>
<evidence type="ECO:0000313" key="1">
    <source>
        <dbReference type="EMBL" id="TGK35522.1"/>
    </source>
</evidence>
<protein>
    <submittedName>
        <fullName evidence="1">Acyltransferase</fullName>
    </submittedName>
</protein>
<dbReference type="AlphaFoldDB" id="A0A5F1YDZ5"/>
<dbReference type="OrthoDB" id="345351at2"/>
<dbReference type="EMBL" id="RQFA01000028">
    <property type="protein sequence ID" value="TGK35522.1"/>
    <property type="molecule type" value="Genomic_DNA"/>
</dbReference>
<reference evidence="1" key="1">
    <citation type="journal article" date="2019" name="PLoS Negl. Trop. Dis.">
        <title>Revisiting the worldwide diversity of Leptospira species in the environment.</title>
        <authorList>
            <person name="Vincent A.T."/>
            <person name="Schiettekatte O."/>
            <person name="Bourhy P."/>
            <person name="Veyrier F.J."/>
            <person name="Picardeau M."/>
        </authorList>
    </citation>
    <scope>NUCLEOTIDE SEQUENCE [LARGE SCALE GENOMIC DNA]</scope>
    <source>
        <strain evidence="1">201800299</strain>
    </source>
</reference>
<organism evidence="1 2">
    <name type="scientific">Leptospira gomenensis</name>
    <dbReference type="NCBI Taxonomy" id="2484974"/>
    <lineage>
        <taxon>Bacteria</taxon>
        <taxon>Pseudomonadati</taxon>
        <taxon>Spirochaetota</taxon>
        <taxon>Spirochaetia</taxon>
        <taxon>Leptospirales</taxon>
        <taxon>Leptospiraceae</taxon>
        <taxon>Leptospira</taxon>
    </lineage>
</organism>